<gene>
    <name evidence="2" type="ORF">SAMN05216266_101143</name>
</gene>
<dbReference type="Gene3D" id="3.40.30.10">
    <property type="entry name" value="Glutaredoxin"/>
    <property type="match status" value="1"/>
</dbReference>
<dbReference type="PROSITE" id="PS51354">
    <property type="entry name" value="GLUTAREDOXIN_2"/>
    <property type="match status" value="1"/>
</dbReference>
<dbReference type="InterPro" id="IPR002109">
    <property type="entry name" value="Glutaredoxin"/>
</dbReference>
<reference evidence="3" key="1">
    <citation type="submission" date="2016-10" db="EMBL/GenBank/DDBJ databases">
        <authorList>
            <person name="Varghese N."/>
            <person name="Submissions S."/>
        </authorList>
    </citation>
    <scope>NUCLEOTIDE SEQUENCE [LARGE SCALE GENOMIC DNA]</scope>
    <source>
        <strain evidence="3">CGMCC 4.3568</strain>
    </source>
</reference>
<organism evidence="2 3">
    <name type="scientific">Amycolatopsis marina</name>
    <dbReference type="NCBI Taxonomy" id="490629"/>
    <lineage>
        <taxon>Bacteria</taxon>
        <taxon>Bacillati</taxon>
        <taxon>Actinomycetota</taxon>
        <taxon>Actinomycetes</taxon>
        <taxon>Pseudonocardiales</taxon>
        <taxon>Pseudonocardiaceae</taxon>
        <taxon>Amycolatopsis</taxon>
    </lineage>
</organism>
<evidence type="ECO:0000259" key="1">
    <source>
        <dbReference type="Pfam" id="PF00462"/>
    </source>
</evidence>
<evidence type="ECO:0000313" key="2">
    <source>
        <dbReference type="EMBL" id="SFA73765.1"/>
    </source>
</evidence>
<dbReference type="SUPFAM" id="SSF52833">
    <property type="entry name" value="Thioredoxin-like"/>
    <property type="match status" value="1"/>
</dbReference>
<dbReference type="CDD" id="cd02976">
    <property type="entry name" value="NrdH"/>
    <property type="match status" value="1"/>
</dbReference>
<dbReference type="EMBL" id="FOKG01000001">
    <property type="protein sequence ID" value="SFA73765.1"/>
    <property type="molecule type" value="Genomic_DNA"/>
</dbReference>
<dbReference type="Pfam" id="PF00462">
    <property type="entry name" value="Glutaredoxin"/>
    <property type="match status" value="1"/>
</dbReference>
<dbReference type="STRING" id="490629.SAMN05216266_101143"/>
<sequence length="100" mass="10959">MTAYVRLETPGDEEATMTAPDVDQLTVYGAGWCPDVRRSRALLDREGVAYSYVDVESDEAAAEAVRRLQGGPRRIPTVVWPDGTHLVEPSDADLSAALRR</sequence>
<dbReference type="InterPro" id="IPR036249">
    <property type="entry name" value="Thioredoxin-like_sf"/>
</dbReference>
<accession>A0A1I0VBP9</accession>
<name>A0A1I0VBP9_9PSEU</name>
<dbReference type="AlphaFoldDB" id="A0A1I0VBP9"/>
<proteinExistence type="predicted"/>
<protein>
    <submittedName>
        <fullName evidence="2">Glutaredoxin-like protein</fullName>
    </submittedName>
</protein>
<dbReference type="Proteomes" id="UP000243799">
    <property type="component" value="Unassembled WGS sequence"/>
</dbReference>
<dbReference type="RefSeq" id="WP_245788054.1">
    <property type="nucleotide sequence ID" value="NZ_FOKG01000001.1"/>
</dbReference>
<feature type="domain" description="Glutaredoxin" evidence="1">
    <location>
        <begin position="26"/>
        <end position="85"/>
    </location>
</feature>
<evidence type="ECO:0000313" key="3">
    <source>
        <dbReference type="Proteomes" id="UP000243799"/>
    </source>
</evidence>
<keyword evidence="3" id="KW-1185">Reference proteome</keyword>